<dbReference type="Proteomes" id="UP000236893">
    <property type="component" value="Unassembled WGS sequence"/>
</dbReference>
<name>A0A2S4ZYM0_9SPHI</name>
<evidence type="ECO:0000313" key="2">
    <source>
        <dbReference type="Proteomes" id="UP000236893"/>
    </source>
</evidence>
<gene>
    <name evidence="1" type="ORF">C3K47_15300</name>
</gene>
<keyword evidence="2" id="KW-1185">Reference proteome</keyword>
<protein>
    <submittedName>
        <fullName evidence="1">Uncharacterized protein</fullName>
    </submittedName>
</protein>
<dbReference type="AlphaFoldDB" id="A0A2S4ZYM0"/>
<dbReference type="RefSeq" id="WP_103790030.1">
    <property type="nucleotide sequence ID" value="NZ_PQVF01000011.1"/>
</dbReference>
<reference evidence="1 2" key="1">
    <citation type="submission" date="2018-01" db="EMBL/GenBank/DDBJ databases">
        <authorList>
            <person name="Gaut B.S."/>
            <person name="Morton B.R."/>
            <person name="Clegg M.T."/>
            <person name="Duvall M.R."/>
        </authorList>
    </citation>
    <scope>NUCLEOTIDE SEQUENCE [LARGE SCALE GENOMIC DNA]</scope>
    <source>
        <strain evidence="1 2">HR-AV</strain>
    </source>
</reference>
<sequence>MKRILVLITATLVIAAACKRKENQEQIAAAHKITESKVATMDSLYNLMIAQQIRTITERDSLIKVVKSESDSAYLALRNRAKGVLLRQRELIDSMGIVVDHHKKLLDSIPVLESGRQQVLADQVLMKQTQEKLVKQYMDLRSSFKNLRVSVDEAVK</sequence>
<proteinExistence type="predicted"/>
<dbReference type="OrthoDB" id="9832943at2"/>
<dbReference type="PROSITE" id="PS51257">
    <property type="entry name" value="PROKAR_LIPOPROTEIN"/>
    <property type="match status" value="1"/>
</dbReference>
<evidence type="ECO:0000313" key="1">
    <source>
        <dbReference type="EMBL" id="POY35425.1"/>
    </source>
</evidence>
<dbReference type="EMBL" id="PQVF01000011">
    <property type="protein sequence ID" value="POY35425.1"/>
    <property type="molecule type" value="Genomic_DNA"/>
</dbReference>
<comment type="caution">
    <text evidence="1">The sequence shown here is derived from an EMBL/GenBank/DDBJ whole genome shotgun (WGS) entry which is preliminary data.</text>
</comment>
<accession>A0A2S4ZYM0</accession>
<organism evidence="1 2">
    <name type="scientific">Solitalea longa</name>
    <dbReference type="NCBI Taxonomy" id="2079460"/>
    <lineage>
        <taxon>Bacteria</taxon>
        <taxon>Pseudomonadati</taxon>
        <taxon>Bacteroidota</taxon>
        <taxon>Sphingobacteriia</taxon>
        <taxon>Sphingobacteriales</taxon>
        <taxon>Sphingobacteriaceae</taxon>
        <taxon>Solitalea</taxon>
    </lineage>
</organism>